<dbReference type="InterPro" id="IPR003591">
    <property type="entry name" value="Leu-rich_rpt_typical-subtyp"/>
</dbReference>
<dbReference type="SMART" id="SM00365">
    <property type="entry name" value="LRR_SD22"/>
    <property type="match status" value="8"/>
</dbReference>
<dbReference type="Proteomes" id="UP000050794">
    <property type="component" value="Unassembled WGS sequence"/>
</dbReference>
<dbReference type="WBParaSite" id="TCNE_0001354001-mRNA-1">
    <property type="protein sequence ID" value="TCNE_0001354001-mRNA-1"/>
    <property type="gene ID" value="TCNE_0001354001"/>
</dbReference>
<evidence type="ECO:0000256" key="3">
    <source>
        <dbReference type="ARBA" id="ARBA00022737"/>
    </source>
</evidence>
<keyword evidence="1" id="KW-0433">Leucine-rich repeat</keyword>
<evidence type="ECO:0000313" key="6">
    <source>
        <dbReference type="EMBL" id="VDM44861.1"/>
    </source>
</evidence>
<protein>
    <submittedName>
        <fullName evidence="8">Leucine-rich repeat-containing protein 15</fullName>
    </submittedName>
</protein>
<accession>A0A183UYH0</accession>
<dbReference type="FunFam" id="3.80.10.10:FF:001164">
    <property type="entry name" value="GH01279p"/>
    <property type="match status" value="1"/>
</dbReference>
<keyword evidence="7" id="KW-1185">Reference proteome</keyword>
<dbReference type="PROSITE" id="PS51450">
    <property type="entry name" value="LRR"/>
    <property type="match status" value="11"/>
</dbReference>
<gene>
    <name evidence="6" type="ORF">TCNE_LOCUS13540</name>
</gene>
<reference evidence="8" key="1">
    <citation type="submission" date="2016-06" db="UniProtKB">
        <authorList>
            <consortium name="WormBaseParasite"/>
        </authorList>
    </citation>
    <scope>IDENTIFICATION</scope>
</reference>
<evidence type="ECO:0000313" key="7">
    <source>
        <dbReference type="Proteomes" id="UP000050794"/>
    </source>
</evidence>
<dbReference type="PANTHER" id="PTHR24366">
    <property type="entry name" value="IG(IMMUNOGLOBULIN) AND LRR(LEUCINE RICH REPEAT) DOMAINS"/>
    <property type="match status" value="1"/>
</dbReference>
<dbReference type="SMART" id="SM00369">
    <property type="entry name" value="LRR_TYP"/>
    <property type="match status" value="27"/>
</dbReference>
<dbReference type="InterPro" id="IPR026906">
    <property type="entry name" value="LRR_5"/>
</dbReference>
<feature type="region of interest" description="Disordered" evidence="4">
    <location>
        <begin position="1168"/>
        <end position="1207"/>
    </location>
</feature>
<name>A0A183UYH0_TOXCA</name>
<feature type="transmembrane region" description="Helical" evidence="5">
    <location>
        <begin position="1310"/>
        <end position="1333"/>
    </location>
</feature>
<keyword evidence="5" id="KW-1133">Transmembrane helix</keyword>
<evidence type="ECO:0000313" key="8">
    <source>
        <dbReference type="WBParaSite" id="TCNE_0001354001-mRNA-1"/>
    </source>
</evidence>
<evidence type="ECO:0000256" key="1">
    <source>
        <dbReference type="ARBA" id="ARBA00022614"/>
    </source>
</evidence>
<keyword evidence="3" id="KW-0677">Repeat</keyword>
<proteinExistence type="predicted"/>
<keyword evidence="5" id="KW-0472">Membrane</keyword>
<feature type="transmembrane region" description="Helical" evidence="5">
    <location>
        <begin position="1384"/>
        <end position="1405"/>
    </location>
</feature>
<evidence type="ECO:0000256" key="4">
    <source>
        <dbReference type="SAM" id="MobiDB-lite"/>
    </source>
</evidence>
<organism evidence="7 8">
    <name type="scientific">Toxocara canis</name>
    <name type="common">Canine roundworm</name>
    <dbReference type="NCBI Taxonomy" id="6265"/>
    <lineage>
        <taxon>Eukaryota</taxon>
        <taxon>Metazoa</taxon>
        <taxon>Ecdysozoa</taxon>
        <taxon>Nematoda</taxon>
        <taxon>Chromadorea</taxon>
        <taxon>Rhabditida</taxon>
        <taxon>Spirurina</taxon>
        <taxon>Ascaridomorpha</taxon>
        <taxon>Ascaridoidea</taxon>
        <taxon>Toxocaridae</taxon>
        <taxon>Toxocara</taxon>
    </lineage>
</organism>
<sequence>MLDGMKSLKQINLRNNSLNELSNATFASVPLLTTLDLGHNALRKIEKNVFAPLKKLFWLDLSSNHLSSFEKGTFNHRIANILLDGNPLHCDEKMDWLVEYLVLNQVRTFLPYQREVVCTTPKKYAGVRLKDLMIKKANETIQAVNAHLQPNTVGHGLLNNLLPTGMGSLFQGIQPPPRANPLAGVPVVGAITESIPSLRNLPGLNFIPKVEGERAQEVHRLNDAIEQLSAPLIRLSTGGQPLPSDIEQIIKSIPNLVVNVPGVGNVDITKLPPPVIAHVLRGGQIPGIPKETMDKIVREFMQRMHAAAEAANNGHPLPDESRYLPPLEKLPQELVTGFISGQTLPYLNNEQMAAITEYYTARLPLAIANNLNGSGANAPSSGGLPTSFGIPPQLIEMLKLLPQGYDISKIPKEVMESVGRGEIPNFNLLPPDLQQHFVANSQRLFSSFSNKPNITVDDILKSLPKFERPERPTFSPYDLNEINSELTHTEADAEKQIRMQYYTAILLGKLDRSDFISGVESSLCLHETQTPSYPRSSGVRAGLPASVRAHPPLLRPSALFASGISIMFLLICITLLLINLLLLVNACPQYVAAVCRCEELHNGVSLNCSSSDGVPTIELLRANQANLGLIQQLTVQNAQLTRLPAGFFSGLYIKKLDLSHNRLYEIHPNAFLGMNNVLQELRLNHNNLTVLPATALIPLTTLLRLDLSNNSIGDLQPENALPSLPKLYDINLADNRICHVHKSVFDQVKGSTQTVNLGRNCLDAVPASAIRGFKQLVALHLHGNNITALDALSFMNLPVMNLLNLASNQIRDIHRQAFLNVPNLRYLYLTRNRITEILPHQFSSFEQLEMLDFTSNYLLHIPRDAFSHLQNLRQLYLGENRISTIESGSFTNSSVVILVLNSNRLTHLKEKVFDGMAKLQQISIKDNQIRTIDQNTFYTNPSLVMIDLSENELIDIPSATFLSQLNIFLIDLSRNKLIRTPYGAFSRRIKTVLLQENPLVCTERVHMLQEGVGVYVPNSEDSICGTKLQHSHPNNVTLTEDKREAINMAEEEFFTPTNANVHDSSTPFIQESNVAPKTRPTIIQPLSALTSQQVTVLCLRESVSSGSYLTGNTHERQLVPVHPINAPANIAPGQLPDSNIPNQQNPFLSHNPGDRILPRIEITPIASRNRGNFGFGKPRNRTITENTSHRDSATSTENPSNMNNMNDPFSVDNPNVIHPFPVPFLSRPPKIFPAYVATTTPNTLPPSIVIAQQSAESDSDQDTIDSGGKFERVELMTRTATPKKAGEIDEQFPFEIDPSERLERLGAPSVIIIMCLSTVAIVMGAVFVGLCIAKHRRMQRFGSSSASSAAAMRTNAYVTAQAAHMNMLYGSAHRNSFVLMLSRFLIWLLLLSLSAQVNAFCPLFLRNQTACSCFAYIDGIVIKCNGPEGPGVVEQLKKNPLEIRELALENANIIEIGRHAFRNLRIKKLVLDNNHIRALHPDAFRGLESVMQELSISKNKLTAVPTDSLIAMRALSVLSLKCNNIGDINTPIFRNLSSLIDLNLGCNQICNIEGPAFHDVRRSLQNLILDNNCLTAIPSDAIRNLDNLIGLHIKYNQVTRRYNRTKSKGYAFGKNVTRIGKGRSFYATLSISKLQLTNLSSLTILTLTGNKITTLQRNIMPEAENLKYLYLGSNDIKSLEPSVLSQFTQVQVIDLSYNHLSEITEDMFSGLEHLQHLNLEGNVITDIAPGAFATTPLLLLWLPNNCLNSVVANMFQGAPFLRQVSLANNNIRTVQPLSFAHLANLHTLDLSHNKIQVLQPGAITGSDHLTVRLQENPMVCSQDGFHVMNGREAINLTTEPNLICKTDYMKDTKDVCPKGVEPPQPPPCCSRMHVSVDCCFEATTTTTTPSTTDLTTVAETSTTDIQDETSEHPVTKTTPRKLNLERFFRLSRRPVDSKFSPFLRHRMPHGSQAANTQILSINAPPSSKETQSKTDRRVPSRVEERQRQLALTRSQLPPWIRTSAKDKGETVEFSTDSRVESVRVHDMATN</sequence>
<reference evidence="6 7" key="2">
    <citation type="submission" date="2018-11" db="EMBL/GenBank/DDBJ databases">
        <authorList>
            <consortium name="Pathogen Informatics"/>
        </authorList>
    </citation>
    <scope>NUCLEOTIDE SEQUENCE [LARGE SCALE GENOMIC DNA]</scope>
</reference>
<keyword evidence="2" id="KW-0732">Signal</keyword>
<dbReference type="SUPFAM" id="SSF52058">
    <property type="entry name" value="L domain-like"/>
    <property type="match status" value="5"/>
</dbReference>
<dbReference type="Pfam" id="PF13855">
    <property type="entry name" value="LRR_8"/>
    <property type="match status" value="8"/>
</dbReference>
<feature type="region of interest" description="Disordered" evidence="4">
    <location>
        <begin position="1940"/>
        <end position="1988"/>
    </location>
</feature>
<dbReference type="Pfam" id="PF13306">
    <property type="entry name" value="LRR_5"/>
    <property type="match status" value="1"/>
</dbReference>
<feature type="compositionally biased region" description="Polar residues" evidence="4">
    <location>
        <begin position="1193"/>
        <end position="1207"/>
    </location>
</feature>
<dbReference type="InterPro" id="IPR001611">
    <property type="entry name" value="Leu-rich_rpt"/>
</dbReference>
<feature type="compositionally biased region" description="Basic and acidic residues" evidence="4">
    <location>
        <begin position="1970"/>
        <end position="1987"/>
    </location>
</feature>
<dbReference type="EMBL" id="UYWY01021772">
    <property type="protein sequence ID" value="VDM44861.1"/>
    <property type="molecule type" value="Genomic_DNA"/>
</dbReference>
<feature type="compositionally biased region" description="Polar residues" evidence="4">
    <location>
        <begin position="1952"/>
        <end position="1969"/>
    </location>
</feature>
<evidence type="ECO:0000256" key="2">
    <source>
        <dbReference type="ARBA" id="ARBA00022729"/>
    </source>
</evidence>
<dbReference type="Gene3D" id="3.80.10.10">
    <property type="entry name" value="Ribonuclease Inhibitor"/>
    <property type="match status" value="7"/>
</dbReference>
<dbReference type="PANTHER" id="PTHR24366:SF161">
    <property type="entry name" value="TIR DOMAIN-CONTAINING PROTEIN"/>
    <property type="match status" value="1"/>
</dbReference>
<feature type="transmembrane region" description="Helical" evidence="5">
    <location>
        <begin position="558"/>
        <end position="584"/>
    </location>
</feature>
<dbReference type="InterPro" id="IPR032675">
    <property type="entry name" value="LRR_dom_sf"/>
</dbReference>
<evidence type="ECO:0000256" key="5">
    <source>
        <dbReference type="SAM" id="Phobius"/>
    </source>
</evidence>
<keyword evidence="5" id="KW-0812">Transmembrane</keyword>